<organism evidence="1 2">
    <name type="scientific">Rhodococcus erythropolis (strain PR4 / NBRC 100887)</name>
    <dbReference type="NCBI Taxonomy" id="234621"/>
    <lineage>
        <taxon>Bacteria</taxon>
        <taxon>Bacillati</taxon>
        <taxon>Actinomycetota</taxon>
        <taxon>Actinomycetes</taxon>
        <taxon>Mycobacteriales</taxon>
        <taxon>Nocardiaceae</taxon>
        <taxon>Rhodococcus</taxon>
        <taxon>Rhodococcus erythropolis group</taxon>
    </lineage>
</organism>
<dbReference type="EMBL" id="AP008957">
    <property type="protein sequence ID" value="BAH32983.1"/>
    <property type="molecule type" value="Genomic_DNA"/>
</dbReference>
<name>C0ZX98_RHOE4</name>
<evidence type="ECO:0008006" key="3">
    <source>
        <dbReference type="Google" id="ProtNLM"/>
    </source>
</evidence>
<protein>
    <recommendedName>
        <fullName evidence="3">Terminase</fullName>
    </recommendedName>
</protein>
<evidence type="ECO:0000313" key="2">
    <source>
        <dbReference type="Proteomes" id="UP000002204"/>
    </source>
</evidence>
<dbReference type="AlphaFoldDB" id="C0ZX98"/>
<dbReference type="KEGG" id="rer:RER_22750"/>
<dbReference type="RefSeq" id="WP_020907176.1">
    <property type="nucleotide sequence ID" value="NC_012490.1"/>
</dbReference>
<sequence>MSSDLDTLLGYWIDPSGAWRTIPWPGDPSKEWNHPDRLAELPEVSLGPALIRFAEKWFVNPTTGQRWRFTPGQKMFVILTYAVDPKTGRWLYRSAVKRGSKGTGKDPFGGCICLLELIGPSQIGRDGSGRIIGIRHRLPLVQIAANSEAQAKDVLRVANAMLPSATREEFGLDCGDTRTTVNQGGRMELLTSSQKTAEGDPATHIMLNESHHMTESNGGHQVAAVARRNVGKSPASIQARVFEYTNAHQMGSDSVAELSFEAWQAQQHPNAKRRDILYDSIEAPPDTDITDDESLRAGLAAAYMDADWADLDRLESEVLDSRTTVADTIRFYLNGLAAAADAWVDPRKFDDLARSSMRLEPGDQIAMFLDCSKSEDATGLVAARLSDGFVQTIDMWAKTPGWDVKKQGPFRVKRDEVDDVVRRTFDRYKVVWFGVDPSPAKDDEDEALYWINLIDDWHRDFRKKLKLWATPGEQGHSVKFDMRLSQRGGVIRNQKFTEQAELTVKMIDDDGTLLHDGDPRLRKHVHAAKMRPNKWGDSLGKKSRDSGELVDLAVCMVGALLGRRLALNSNKVRTSSGTGRVLVLS</sequence>
<dbReference type="Proteomes" id="UP000002204">
    <property type="component" value="Chromosome"/>
</dbReference>
<evidence type="ECO:0000313" key="1">
    <source>
        <dbReference type="EMBL" id="BAH32983.1"/>
    </source>
</evidence>
<dbReference type="eggNOG" id="COG4626">
    <property type="taxonomic scope" value="Bacteria"/>
</dbReference>
<gene>
    <name evidence="1" type="ordered locus">RER_22750</name>
</gene>
<dbReference type="PATRIC" id="fig|234621.6.peg.2776"/>
<accession>C0ZX98</accession>
<reference evidence="2" key="1">
    <citation type="submission" date="2005-03" db="EMBL/GenBank/DDBJ databases">
        <title>Comparison of the complete genome sequences of Rhodococcus erythropolis PR4 and Rhodococcus opacus B4.</title>
        <authorList>
            <person name="Takarada H."/>
            <person name="Sekine M."/>
            <person name="Hosoyama A."/>
            <person name="Yamada R."/>
            <person name="Fujisawa T."/>
            <person name="Omata S."/>
            <person name="Shimizu A."/>
            <person name="Tsukatani N."/>
            <person name="Tanikawa S."/>
            <person name="Fujita N."/>
            <person name="Harayama S."/>
        </authorList>
    </citation>
    <scope>NUCLEOTIDE SEQUENCE [LARGE SCALE GENOMIC DNA]</scope>
    <source>
        <strain evidence="2">PR4 / NBRC 100887</strain>
    </source>
</reference>
<dbReference type="HOGENOM" id="CLU_036719_0_0_11"/>
<reference evidence="1 2" key="2">
    <citation type="journal article" date="2006" name="Environ. Microbiol.">
        <title>Sequence analysis of three plasmids harboured in Rhodococcus erythropolis strain PR4.</title>
        <authorList>
            <person name="Sekine M."/>
            <person name="Tanikawa S."/>
            <person name="Omata S."/>
            <person name="Saito M."/>
            <person name="Fujisawa T."/>
            <person name="Tsukatani N."/>
            <person name="Tajima T."/>
            <person name="Sekigawa T."/>
            <person name="Kosugi H."/>
            <person name="Matsuo Y."/>
            <person name="Nishiko R."/>
            <person name="Imamura K."/>
            <person name="Ito M."/>
            <person name="Narita H."/>
            <person name="Tago S."/>
            <person name="Fujita N."/>
            <person name="Harayama S."/>
        </authorList>
    </citation>
    <scope>NUCLEOTIDE SEQUENCE [LARGE SCALE GENOMIC DNA]</scope>
    <source>
        <strain evidence="2">PR4 / NBRC 100887</strain>
    </source>
</reference>
<proteinExistence type="predicted"/>